<evidence type="ECO:0000256" key="2">
    <source>
        <dbReference type="ARBA" id="ARBA00022475"/>
    </source>
</evidence>
<dbReference type="GO" id="GO:0007165">
    <property type="term" value="P:signal transduction"/>
    <property type="evidence" value="ECO:0007669"/>
    <property type="project" value="UniProtKB-KW"/>
</dbReference>
<dbReference type="EMBL" id="JASPKZ010007790">
    <property type="protein sequence ID" value="KAJ9582595.1"/>
    <property type="molecule type" value="Genomic_DNA"/>
</dbReference>
<evidence type="ECO:0000256" key="6">
    <source>
        <dbReference type="RuleBase" id="RU363108"/>
    </source>
</evidence>
<evidence type="ECO:0000256" key="4">
    <source>
        <dbReference type="ARBA" id="ARBA00022989"/>
    </source>
</evidence>
<keyword evidence="8" id="KW-1185">Reference proteome</keyword>
<keyword evidence="6" id="KW-0807">Transducer</keyword>
<comment type="caution">
    <text evidence="7">The sequence shown here is derived from an EMBL/GenBank/DDBJ whole genome shotgun (WGS) entry which is preliminary data.</text>
</comment>
<dbReference type="GO" id="GO:0005886">
    <property type="term" value="C:plasma membrane"/>
    <property type="evidence" value="ECO:0007669"/>
    <property type="project" value="UniProtKB-SubCell"/>
</dbReference>
<dbReference type="InterPro" id="IPR013604">
    <property type="entry name" value="7TM_chemorcpt"/>
</dbReference>
<dbReference type="Proteomes" id="UP001233999">
    <property type="component" value="Unassembled WGS sequence"/>
</dbReference>
<evidence type="ECO:0000256" key="3">
    <source>
        <dbReference type="ARBA" id="ARBA00022692"/>
    </source>
</evidence>
<dbReference type="AlphaFoldDB" id="A0AAD8E9S7"/>
<feature type="transmembrane region" description="Helical" evidence="6">
    <location>
        <begin position="210"/>
        <end position="230"/>
    </location>
</feature>
<feature type="non-terminal residue" evidence="7">
    <location>
        <position position="293"/>
    </location>
</feature>
<keyword evidence="6" id="KW-0675">Receptor</keyword>
<reference evidence="7" key="1">
    <citation type="journal article" date="2023" name="IScience">
        <title>Live-bearing cockroach genome reveals convergent evolutionary mechanisms linked to viviparity in insects and beyond.</title>
        <authorList>
            <person name="Fouks B."/>
            <person name="Harrison M.C."/>
            <person name="Mikhailova A.A."/>
            <person name="Marchal E."/>
            <person name="English S."/>
            <person name="Carruthers M."/>
            <person name="Jennings E.C."/>
            <person name="Chiamaka E.L."/>
            <person name="Frigard R.A."/>
            <person name="Pippel M."/>
            <person name="Attardo G.M."/>
            <person name="Benoit J.B."/>
            <person name="Bornberg-Bauer E."/>
            <person name="Tobe S.S."/>
        </authorList>
    </citation>
    <scope>NUCLEOTIDE SEQUENCE</scope>
    <source>
        <strain evidence="7">Stay&amp;Tobe</strain>
    </source>
</reference>
<feature type="transmembrane region" description="Helical" evidence="6">
    <location>
        <begin position="242"/>
        <end position="261"/>
    </location>
</feature>
<comment type="function">
    <text evidence="6">Gustatory receptor which mediates acceptance or avoidance behavior, depending on its substrates.</text>
</comment>
<feature type="transmembrane region" description="Helical" evidence="6">
    <location>
        <begin position="32"/>
        <end position="54"/>
    </location>
</feature>
<name>A0AAD8E9S7_DIPPU</name>
<gene>
    <name evidence="7" type="ORF">L9F63_023054</name>
</gene>
<proteinExistence type="inferred from homology"/>
<feature type="transmembrane region" description="Helical" evidence="6">
    <location>
        <begin position="66"/>
        <end position="97"/>
    </location>
</feature>
<comment type="subcellular location">
    <subcellularLocation>
        <location evidence="1 6">Cell membrane</location>
        <topology evidence="1 6">Multi-pass membrane protein</topology>
    </subcellularLocation>
</comment>
<dbReference type="Pfam" id="PF08395">
    <property type="entry name" value="7tm_7"/>
    <property type="match status" value="1"/>
</dbReference>
<dbReference type="GO" id="GO:0050909">
    <property type="term" value="P:sensory perception of taste"/>
    <property type="evidence" value="ECO:0007669"/>
    <property type="project" value="InterPro"/>
</dbReference>
<keyword evidence="2 6" id="KW-1003">Cell membrane</keyword>
<keyword evidence="5 6" id="KW-0472">Membrane</keyword>
<feature type="transmembrane region" description="Helical" evidence="6">
    <location>
        <begin position="118"/>
        <end position="142"/>
    </location>
</feature>
<comment type="similarity">
    <text evidence="6">Belongs to the insect chemoreceptor superfamily. Gustatory receptor (GR) family.</text>
</comment>
<evidence type="ECO:0000256" key="1">
    <source>
        <dbReference type="ARBA" id="ARBA00004651"/>
    </source>
</evidence>
<organism evidence="7 8">
    <name type="scientific">Diploptera punctata</name>
    <name type="common">Pacific beetle cockroach</name>
    <dbReference type="NCBI Taxonomy" id="6984"/>
    <lineage>
        <taxon>Eukaryota</taxon>
        <taxon>Metazoa</taxon>
        <taxon>Ecdysozoa</taxon>
        <taxon>Arthropoda</taxon>
        <taxon>Hexapoda</taxon>
        <taxon>Insecta</taxon>
        <taxon>Pterygota</taxon>
        <taxon>Neoptera</taxon>
        <taxon>Polyneoptera</taxon>
        <taxon>Dictyoptera</taxon>
        <taxon>Blattodea</taxon>
        <taxon>Blaberoidea</taxon>
        <taxon>Blaberidae</taxon>
        <taxon>Diplopterinae</taxon>
        <taxon>Diploptera</taxon>
    </lineage>
</organism>
<evidence type="ECO:0000256" key="5">
    <source>
        <dbReference type="ARBA" id="ARBA00023136"/>
    </source>
</evidence>
<sequence length="293" mass="33969">MNKCAFYVLKMTGLAPFFRDEQKRFKISKLSLFYSITISLICLIYQFVTVFGYLKNTPFDKFTNTIYILINTVSCVATVICVLLQIINCPTICLIFNKCYLFRQVWSQCFSHYEDIQIVSYPTLLFTCCLLLCIFPNLFFYLNKLHDIYILPSLSGMFIIIQIFTLDLSIGYLLLIIKSNFFKLNLEFENIIGCCNIGNHKGRRVKKNQIAIQTFSVLSMSSILAVEYLKNMHIFLCDLCELLNSMFALQLLVMFAARFIVITMGIKFVITVLLGWVLVYTNFMIILIPMSML</sequence>
<evidence type="ECO:0000313" key="7">
    <source>
        <dbReference type="EMBL" id="KAJ9582595.1"/>
    </source>
</evidence>
<accession>A0AAD8E9S7</accession>
<evidence type="ECO:0000313" key="8">
    <source>
        <dbReference type="Proteomes" id="UP001233999"/>
    </source>
</evidence>
<feature type="transmembrane region" description="Helical" evidence="6">
    <location>
        <begin position="148"/>
        <end position="175"/>
    </location>
</feature>
<keyword evidence="4 6" id="KW-1133">Transmembrane helix</keyword>
<feature type="transmembrane region" description="Helical" evidence="6">
    <location>
        <begin position="268"/>
        <end position="290"/>
    </location>
</feature>
<reference evidence="7" key="2">
    <citation type="submission" date="2023-05" db="EMBL/GenBank/DDBJ databases">
        <authorList>
            <person name="Fouks B."/>
        </authorList>
    </citation>
    <scope>NUCLEOTIDE SEQUENCE</scope>
    <source>
        <strain evidence="7">Stay&amp;Tobe</strain>
        <tissue evidence="7">Testes</tissue>
    </source>
</reference>
<keyword evidence="3 6" id="KW-0812">Transmembrane</keyword>
<protein>
    <recommendedName>
        <fullName evidence="6">Gustatory receptor</fullName>
    </recommendedName>
</protein>